<evidence type="ECO:0000313" key="1">
    <source>
        <dbReference type="EMBL" id="DAF97867.1"/>
    </source>
</evidence>
<sequence>MEYSLPRPPINFKIITLMFLKRSGIGLVSY</sequence>
<dbReference type="EMBL" id="BK016136">
    <property type="protein sequence ID" value="DAF97867.1"/>
    <property type="molecule type" value="Genomic_DNA"/>
</dbReference>
<protein>
    <submittedName>
        <fullName evidence="1">Uncharacterized protein</fullName>
    </submittedName>
</protein>
<organism evidence="1">
    <name type="scientific">Myoviridae sp. ctYA416</name>
    <dbReference type="NCBI Taxonomy" id="2825125"/>
    <lineage>
        <taxon>Viruses</taxon>
        <taxon>Duplodnaviria</taxon>
        <taxon>Heunggongvirae</taxon>
        <taxon>Uroviricota</taxon>
        <taxon>Caudoviricetes</taxon>
    </lineage>
</organism>
<proteinExistence type="predicted"/>
<reference evidence="1" key="1">
    <citation type="journal article" date="2021" name="Proc. Natl. Acad. Sci. U.S.A.">
        <title>A Catalog of Tens of Thousands of Viruses from Human Metagenomes Reveals Hidden Associations with Chronic Diseases.</title>
        <authorList>
            <person name="Tisza M.J."/>
            <person name="Buck C.B."/>
        </authorList>
    </citation>
    <scope>NUCLEOTIDE SEQUENCE</scope>
    <source>
        <strain evidence="1">CtYA416</strain>
    </source>
</reference>
<name>A0A8S5UTU3_9CAUD</name>
<accession>A0A8S5UTU3</accession>